<dbReference type="RefSeq" id="WP_394844360.1">
    <property type="nucleotide sequence ID" value="NZ_CP089982.1"/>
</dbReference>
<evidence type="ECO:0000256" key="1">
    <source>
        <dbReference type="SAM" id="SignalP"/>
    </source>
</evidence>
<dbReference type="Pfam" id="PF07676">
    <property type="entry name" value="PD40"/>
    <property type="match status" value="1"/>
</dbReference>
<organism evidence="2 3">
    <name type="scientific">Pendulispora brunnea</name>
    <dbReference type="NCBI Taxonomy" id="2905690"/>
    <lineage>
        <taxon>Bacteria</taxon>
        <taxon>Pseudomonadati</taxon>
        <taxon>Myxococcota</taxon>
        <taxon>Myxococcia</taxon>
        <taxon>Myxococcales</taxon>
        <taxon>Sorangiineae</taxon>
        <taxon>Pendulisporaceae</taxon>
        <taxon>Pendulispora</taxon>
    </lineage>
</organism>
<evidence type="ECO:0000313" key="3">
    <source>
        <dbReference type="Proteomes" id="UP001379533"/>
    </source>
</evidence>
<feature type="signal peptide" evidence="1">
    <location>
        <begin position="1"/>
        <end position="21"/>
    </location>
</feature>
<dbReference type="SUPFAM" id="SSF82171">
    <property type="entry name" value="DPP6 N-terminal domain-like"/>
    <property type="match status" value="1"/>
</dbReference>
<reference evidence="2 3" key="1">
    <citation type="submission" date="2021-12" db="EMBL/GenBank/DDBJ databases">
        <title>Discovery of the Pendulisporaceae a myxobacterial family with distinct sporulation behavior and unique specialized metabolism.</title>
        <authorList>
            <person name="Garcia R."/>
            <person name="Popoff A."/>
            <person name="Bader C.D."/>
            <person name="Loehr J."/>
            <person name="Walesch S."/>
            <person name="Walt C."/>
            <person name="Boldt J."/>
            <person name="Bunk B."/>
            <person name="Haeckl F.J.F.P.J."/>
            <person name="Gunesch A.P."/>
            <person name="Birkelbach J."/>
            <person name="Nuebel U."/>
            <person name="Pietschmann T."/>
            <person name="Bach T."/>
            <person name="Mueller R."/>
        </authorList>
    </citation>
    <scope>NUCLEOTIDE SEQUENCE [LARGE SCALE GENOMIC DNA]</scope>
    <source>
        <strain evidence="2 3">MSr12523</strain>
    </source>
</reference>
<keyword evidence="3" id="KW-1185">Reference proteome</keyword>
<name>A0ABZ2K4Y6_9BACT</name>
<keyword evidence="1" id="KW-0732">Signal</keyword>
<dbReference type="Gene3D" id="2.120.10.30">
    <property type="entry name" value="TolB, C-terminal domain"/>
    <property type="match status" value="1"/>
</dbReference>
<protein>
    <submittedName>
        <fullName evidence="2">Uncharacterized protein</fullName>
    </submittedName>
</protein>
<dbReference type="Proteomes" id="UP001379533">
    <property type="component" value="Chromosome"/>
</dbReference>
<accession>A0ABZ2K4Y6</accession>
<dbReference type="InterPro" id="IPR011042">
    <property type="entry name" value="6-blade_b-propeller_TolB-like"/>
</dbReference>
<gene>
    <name evidence="2" type="ORF">LZC95_45825</name>
</gene>
<feature type="chain" id="PRO_5045938632" evidence="1">
    <location>
        <begin position="22"/>
        <end position="326"/>
    </location>
</feature>
<proteinExistence type="predicted"/>
<dbReference type="InterPro" id="IPR011659">
    <property type="entry name" value="WD40"/>
</dbReference>
<evidence type="ECO:0000313" key="2">
    <source>
        <dbReference type="EMBL" id="WXA93761.1"/>
    </source>
</evidence>
<sequence length="326" mass="34921">MNPTGYRRLIALQLLSVPAMMALSFHTGCSAQSQDEVATVSAEGRTLREGVLACDPTAPFGQPSVVSIGPHRDGGTRTIPGDKTSARLTLDETTIYIDTQYQNESSKGAWDLVTGQRSSNTTFAQATWLQGLNSPQADRWPSISDDNLTLVFASDRNQPGTSRIFLSKRSSTSAPFGLPQEISGLPPGSLDSPYLRGNELWFQAPNGNGDIYRAPLTNGTAGQVTPVTEFNTSDSEISPVLSADGLVAFFGSSQSISDGGTDAGPPRFRIWTASRKSTSDRFPLPTLVAELMSSADQWPTWLSSDGCRLYFVSARGGAQLVYVAAR</sequence>
<dbReference type="EMBL" id="CP089982">
    <property type="protein sequence ID" value="WXA93761.1"/>
    <property type="molecule type" value="Genomic_DNA"/>
</dbReference>